<feature type="domain" description="HTH araC/xylS-type" evidence="3">
    <location>
        <begin position="211"/>
        <end position="309"/>
    </location>
</feature>
<dbReference type="InterPro" id="IPR009057">
    <property type="entry name" value="Homeodomain-like_sf"/>
</dbReference>
<reference evidence="4 5" key="1">
    <citation type="submission" date="2019-04" db="EMBL/GenBank/DDBJ databases">
        <title>Phreatobacter aquaticus sp. nov.</title>
        <authorList>
            <person name="Choi A."/>
        </authorList>
    </citation>
    <scope>NUCLEOTIDE SEQUENCE [LARGE SCALE GENOMIC DNA]</scope>
    <source>
        <strain evidence="4 5">KCTC 52518</strain>
    </source>
</reference>
<dbReference type="GO" id="GO:0043565">
    <property type="term" value="F:sequence-specific DNA binding"/>
    <property type="evidence" value="ECO:0007669"/>
    <property type="project" value="InterPro"/>
</dbReference>
<evidence type="ECO:0000259" key="3">
    <source>
        <dbReference type="PROSITE" id="PS01124"/>
    </source>
</evidence>
<sequence length="310" mass="33497">MTTIAVLELHGCLASSAAISHDVLATANQISAAARRALPFEVTRVRCGPSRASGEMSGAELIIVPGLGAGSADDLEAKLQGPACRRAARMLVEAFDRGAMLAASCASTFLLAEAGLLDGRRATTTWWFAPVFRRRYPKVELVADQMVVADWPIATGGAAMAQMDLMLAVVAQFAGPSLAKACANTLLLDERRSQAPFMAMTYLAGQDPKIAKAESWVRENIARDFTMEELAAVVALAPRTFARRIAATCGVPPIQFVQRIRIETARYLLETTRLSVDEIARQVGYAEPSTLRRLMRRDTKHAPGHFRPTG</sequence>
<protein>
    <submittedName>
        <fullName evidence="4">Helix-turn-helix domain-containing protein</fullName>
    </submittedName>
</protein>
<name>A0A4D7BJN4_9HYPH</name>
<dbReference type="OrthoDB" id="186587at2"/>
<organism evidence="4 5">
    <name type="scientific">Phreatobacter stygius</name>
    <dbReference type="NCBI Taxonomy" id="1940610"/>
    <lineage>
        <taxon>Bacteria</taxon>
        <taxon>Pseudomonadati</taxon>
        <taxon>Pseudomonadota</taxon>
        <taxon>Alphaproteobacteria</taxon>
        <taxon>Hyphomicrobiales</taxon>
        <taxon>Phreatobacteraceae</taxon>
        <taxon>Phreatobacter</taxon>
    </lineage>
</organism>
<dbReference type="InterPro" id="IPR029062">
    <property type="entry name" value="Class_I_gatase-like"/>
</dbReference>
<evidence type="ECO:0000313" key="4">
    <source>
        <dbReference type="EMBL" id="QCI67992.1"/>
    </source>
</evidence>
<dbReference type="KEGG" id="pstg:E8M01_29445"/>
<dbReference type="SMART" id="SM00342">
    <property type="entry name" value="HTH_ARAC"/>
    <property type="match status" value="1"/>
</dbReference>
<dbReference type="PANTHER" id="PTHR43130">
    <property type="entry name" value="ARAC-FAMILY TRANSCRIPTIONAL REGULATOR"/>
    <property type="match status" value="1"/>
</dbReference>
<keyword evidence="2" id="KW-0804">Transcription</keyword>
<dbReference type="EMBL" id="CP039690">
    <property type="protein sequence ID" value="QCI67992.1"/>
    <property type="molecule type" value="Genomic_DNA"/>
</dbReference>
<dbReference type="InterPro" id="IPR018060">
    <property type="entry name" value="HTH_AraC"/>
</dbReference>
<evidence type="ECO:0000313" key="5">
    <source>
        <dbReference type="Proteomes" id="UP000298781"/>
    </source>
</evidence>
<dbReference type="Pfam" id="PF12833">
    <property type="entry name" value="HTH_18"/>
    <property type="match status" value="1"/>
</dbReference>
<dbReference type="GO" id="GO:0003700">
    <property type="term" value="F:DNA-binding transcription factor activity"/>
    <property type="evidence" value="ECO:0007669"/>
    <property type="project" value="InterPro"/>
</dbReference>
<dbReference type="SUPFAM" id="SSF52317">
    <property type="entry name" value="Class I glutamine amidotransferase-like"/>
    <property type="match status" value="1"/>
</dbReference>
<evidence type="ECO:0000256" key="2">
    <source>
        <dbReference type="ARBA" id="ARBA00023163"/>
    </source>
</evidence>
<accession>A0A4D7BJN4</accession>
<dbReference type="Proteomes" id="UP000298781">
    <property type="component" value="Chromosome"/>
</dbReference>
<dbReference type="Gene3D" id="1.10.10.60">
    <property type="entry name" value="Homeodomain-like"/>
    <property type="match status" value="1"/>
</dbReference>
<dbReference type="Gene3D" id="3.40.50.880">
    <property type="match status" value="1"/>
</dbReference>
<dbReference type="InterPro" id="IPR052158">
    <property type="entry name" value="INH-QAR"/>
</dbReference>
<dbReference type="SUPFAM" id="SSF46689">
    <property type="entry name" value="Homeodomain-like"/>
    <property type="match status" value="2"/>
</dbReference>
<evidence type="ECO:0000256" key="1">
    <source>
        <dbReference type="ARBA" id="ARBA00023015"/>
    </source>
</evidence>
<proteinExistence type="predicted"/>
<dbReference type="PROSITE" id="PS01124">
    <property type="entry name" value="HTH_ARAC_FAMILY_2"/>
    <property type="match status" value="1"/>
</dbReference>
<dbReference type="AlphaFoldDB" id="A0A4D7BJN4"/>
<dbReference type="Pfam" id="PF01965">
    <property type="entry name" value="DJ-1_PfpI"/>
    <property type="match status" value="1"/>
</dbReference>
<gene>
    <name evidence="4" type="ORF">E8M01_29445</name>
</gene>
<keyword evidence="1" id="KW-0805">Transcription regulation</keyword>
<dbReference type="PANTHER" id="PTHR43130:SF11">
    <property type="entry name" value="TRANSCRIPTIONAL REGULATORY PROTEIN"/>
    <property type="match status" value="1"/>
</dbReference>
<dbReference type="InterPro" id="IPR002818">
    <property type="entry name" value="DJ-1/PfpI"/>
</dbReference>
<dbReference type="RefSeq" id="WP_136963413.1">
    <property type="nucleotide sequence ID" value="NZ_CP039690.1"/>
</dbReference>
<keyword evidence="5" id="KW-1185">Reference proteome</keyword>